<name>A0ABU6TUH4_9FABA</name>
<organism evidence="1 2">
    <name type="scientific">Stylosanthes scabra</name>
    <dbReference type="NCBI Taxonomy" id="79078"/>
    <lineage>
        <taxon>Eukaryota</taxon>
        <taxon>Viridiplantae</taxon>
        <taxon>Streptophyta</taxon>
        <taxon>Embryophyta</taxon>
        <taxon>Tracheophyta</taxon>
        <taxon>Spermatophyta</taxon>
        <taxon>Magnoliopsida</taxon>
        <taxon>eudicotyledons</taxon>
        <taxon>Gunneridae</taxon>
        <taxon>Pentapetalae</taxon>
        <taxon>rosids</taxon>
        <taxon>fabids</taxon>
        <taxon>Fabales</taxon>
        <taxon>Fabaceae</taxon>
        <taxon>Papilionoideae</taxon>
        <taxon>50 kb inversion clade</taxon>
        <taxon>dalbergioids sensu lato</taxon>
        <taxon>Dalbergieae</taxon>
        <taxon>Pterocarpus clade</taxon>
        <taxon>Stylosanthes</taxon>
    </lineage>
</organism>
<reference evidence="1 2" key="1">
    <citation type="journal article" date="2023" name="Plants (Basel)">
        <title>Bridging the Gap: Combining Genomics and Transcriptomics Approaches to Understand Stylosanthes scabra, an Orphan Legume from the Brazilian Caatinga.</title>
        <authorList>
            <person name="Ferreira-Neto J.R.C."/>
            <person name="da Silva M.D."/>
            <person name="Binneck E."/>
            <person name="de Melo N.F."/>
            <person name="da Silva R.H."/>
            <person name="de Melo A.L.T.M."/>
            <person name="Pandolfi V."/>
            <person name="Bustamante F.O."/>
            <person name="Brasileiro-Vidal A.C."/>
            <person name="Benko-Iseppon A.M."/>
        </authorList>
    </citation>
    <scope>NUCLEOTIDE SEQUENCE [LARGE SCALE GENOMIC DNA]</scope>
    <source>
        <tissue evidence="1">Leaves</tissue>
    </source>
</reference>
<comment type="caution">
    <text evidence="1">The sequence shown here is derived from an EMBL/GenBank/DDBJ whole genome shotgun (WGS) entry which is preliminary data.</text>
</comment>
<protein>
    <submittedName>
        <fullName evidence="1">Uncharacterized protein</fullName>
    </submittedName>
</protein>
<keyword evidence="2" id="KW-1185">Reference proteome</keyword>
<sequence>MHITTYVKYISLACNQVYQRKTEPPKQNPIDRKELTFDDGRCYHSTTSPSLRSSGNAHDLNVSSLQLRESKNEECLAFDNTLRATIVISKPSTGVLWEPQFPSQAKRLRFGPKVH</sequence>
<dbReference type="EMBL" id="JASCZI010092549">
    <property type="protein sequence ID" value="MED6152499.1"/>
    <property type="molecule type" value="Genomic_DNA"/>
</dbReference>
<evidence type="ECO:0000313" key="2">
    <source>
        <dbReference type="Proteomes" id="UP001341840"/>
    </source>
</evidence>
<accession>A0ABU6TUH4</accession>
<evidence type="ECO:0000313" key="1">
    <source>
        <dbReference type="EMBL" id="MED6152499.1"/>
    </source>
</evidence>
<dbReference type="Proteomes" id="UP001341840">
    <property type="component" value="Unassembled WGS sequence"/>
</dbReference>
<proteinExistence type="predicted"/>
<gene>
    <name evidence="1" type="ORF">PIB30_092676</name>
</gene>